<sequence length="105" mass="11846">MMENDLEDHPMATVKYNATTNDVNISMSMSIGNYFASTCAFVSSPKKTKPGQYLPLHPNRDQTMVIFRPYYETKVFSKGLDDVGFGYVTPGITDPDIFELPDFCM</sequence>
<accession>A0AAN8JN30</accession>
<dbReference type="AlphaFoldDB" id="A0AAN8JN30"/>
<organism evidence="1 2">
    <name type="scientific">Patella caerulea</name>
    <name type="common">Rayed Mediterranean limpet</name>
    <dbReference type="NCBI Taxonomy" id="87958"/>
    <lineage>
        <taxon>Eukaryota</taxon>
        <taxon>Metazoa</taxon>
        <taxon>Spiralia</taxon>
        <taxon>Lophotrochozoa</taxon>
        <taxon>Mollusca</taxon>
        <taxon>Gastropoda</taxon>
        <taxon>Patellogastropoda</taxon>
        <taxon>Patelloidea</taxon>
        <taxon>Patellidae</taxon>
        <taxon>Patella</taxon>
    </lineage>
</organism>
<name>A0AAN8JN30_PATCE</name>
<protein>
    <submittedName>
        <fullName evidence="1">Uncharacterized protein</fullName>
    </submittedName>
</protein>
<dbReference type="EMBL" id="JAZGQO010000008">
    <property type="protein sequence ID" value="KAK6179695.1"/>
    <property type="molecule type" value="Genomic_DNA"/>
</dbReference>
<evidence type="ECO:0000313" key="2">
    <source>
        <dbReference type="Proteomes" id="UP001347796"/>
    </source>
</evidence>
<gene>
    <name evidence="1" type="ORF">SNE40_012000</name>
</gene>
<proteinExistence type="predicted"/>
<comment type="caution">
    <text evidence="1">The sequence shown here is derived from an EMBL/GenBank/DDBJ whole genome shotgun (WGS) entry which is preliminary data.</text>
</comment>
<evidence type="ECO:0000313" key="1">
    <source>
        <dbReference type="EMBL" id="KAK6179695.1"/>
    </source>
</evidence>
<dbReference type="Proteomes" id="UP001347796">
    <property type="component" value="Unassembled WGS sequence"/>
</dbReference>
<reference evidence="1 2" key="1">
    <citation type="submission" date="2024-01" db="EMBL/GenBank/DDBJ databases">
        <title>The genome of the rayed Mediterranean limpet Patella caerulea (Linnaeus, 1758).</title>
        <authorList>
            <person name="Anh-Thu Weber A."/>
            <person name="Halstead-Nussloch G."/>
        </authorList>
    </citation>
    <scope>NUCLEOTIDE SEQUENCE [LARGE SCALE GENOMIC DNA]</scope>
    <source>
        <strain evidence="1">AATW-2023a</strain>
        <tissue evidence="1">Whole specimen</tissue>
    </source>
</reference>
<keyword evidence="2" id="KW-1185">Reference proteome</keyword>